<keyword evidence="8" id="KW-1185">Reference proteome</keyword>
<evidence type="ECO:0000256" key="4">
    <source>
        <dbReference type="PROSITE-ProRule" id="PRU00175"/>
    </source>
</evidence>
<keyword evidence="5" id="KW-1133">Transmembrane helix</keyword>
<evidence type="ECO:0000313" key="8">
    <source>
        <dbReference type="Proteomes" id="UP001519460"/>
    </source>
</evidence>
<dbReference type="Pfam" id="PF13639">
    <property type="entry name" value="zf-RING_2"/>
    <property type="match status" value="1"/>
</dbReference>
<dbReference type="Proteomes" id="UP001519460">
    <property type="component" value="Unassembled WGS sequence"/>
</dbReference>
<dbReference type="GO" id="GO:0008270">
    <property type="term" value="F:zinc ion binding"/>
    <property type="evidence" value="ECO:0007669"/>
    <property type="project" value="UniProtKB-KW"/>
</dbReference>
<feature type="transmembrane region" description="Helical" evidence="5">
    <location>
        <begin position="152"/>
        <end position="172"/>
    </location>
</feature>
<evidence type="ECO:0000256" key="1">
    <source>
        <dbReference type="ARBA" id="ARBA00022723"/>
    </source>
</evidence>
<dbReference type="PROSITE" id="PS00518">
    <property type="entry name" value="ZF_RING_1"/>
    <property type="match status" value="1"/>
</dbReference>
<evidence type="ECO:0000313" key="7">
    <source>
        <dbReference type="EMBL" id="KAK7498619.1"/>
    </source>
</evidence>
<evidence type="ECO:0000256" key="2">
    <source>
        <dbReference type="ARBA" id="ARBA00022771"/>
    </source>
</evidence>
<dbReference type="AlphaFoldDB" id="A0ABD0LGJ8"/>
<keyword evidence="3" id="KW-0862">Zinc</keyword>
<dbReference type="SMART" id="SM00184">
    <property type="entry name" value="RING"/>
    <property type="match status" value="1"/>
</dbReference>
<dbReference type="EMBL" id="JACVVK020000050">
    <property type="protein sequence ID" value="KAK7498619.1"/>
    <property type="molecule type" value="Genomic_DNA"/>
</dbReference>
<feature type="transmembrane region" description="Helical" evidence="5">
    <location>
        <begin position="126"/>
        <end position="146"/>
    </location>
</feature>
<dbReference type="SUPFAM" id="SSF57850">
    <property type="entry name" value="RING/U-box"/>
    <property type="match status" value="1"/>
</dbReference>
<organism evidence="7 8">
    <name type="scientific">Batillaria attramentaria</name>
    <dbReference type="NCBI Taxonomy" id="370345"/>
    <lineage>
        <taxon>Eukaryota</taxon>
        <taxon>Metazoa</taxon>
        <taxon>Spiralia</taxon>
        <taxon>Lophotrochozoa</taxon>
        <taxon>Mollusca</taxon>
        <taxon>Gastropoda</taxon>
        <taxon>Caenogastropoda</taxon>
        <taxon>Sorbeoconcha</taxon>
        <taxon>Cerithioidea</taxon>
        <taxon>Batillariidae</taxon>
        <taxon>Batillaria</taxon>
    </lineage>
</organism>
<dbReference type="InterPro" id="IPR013083">
    <property type="entry name" value="Znf_RING/FYVE/PHD"/>
</dbReference>
<sequence length="299" mass="33374">CDMSACSICLEPELREPAACIPCGHTFCHACISQWIQSRSTLGLHFGPKKCPQCRVSIGGVQKLYLSDQPMGESLRRDWSELSESSRFWVFAVGLLIFAFVVQDIQQENGVYGCVISPMLHVLFDIVQQIVGTAAFLVFRCVMVLVNCSLEVAFGLFEIAYAIVEMFALVLFDIACVPWVLLVACIQLISALVSGLFGFIQRVVTSCLICLSVCFLVSMLHEEWKTVFRDLALTTVDWVLRQLPESGAEGRERTAAGSHMEREAWQQRLAELLRAAMVVIQRELRQRGEATVDQAGDTR</sequence>
<accession>A0ABD0LGJ8</accession>
<feature type="domain" description="RING-type" evidence="6">
    <location>
        <begin position="6"/>
        <end position="55"/>
    </location>
</feature>
<gene>
    <name evidence="7" type="ORF">BaRGS_00010279</name>
</gene>
<name>A0ABD0LGJ8_9CAEN</name>
<keyword evidence="5" id="KW-0812">Transmembrane</keyword>
<keyword evidence="5" id="KW-0472">Membrane</keyword>
<dbReference type="PROSITE" id="PS50089">
    <property type="entry name" value="ZF_RING_2"/>
    <property type="match status" value="1"/>
</dbReference>
<dbReference type="Gene3D" id="3.30.40.10">
    <property type="entry name" value="Zinc/RING finger domain, C3HC4 (zinc finger)"/>
    <property type="match status" value="1"/>
</dbReference>
<evidence type="ECO:0000256" key="3">
    <source>
        <dbReference type="ARBA" id="ARBA00022833"/>
    </source>
</evidence>
<reference evidence="7 8" key="1">
    <citation type="journal article" date="2023" name="Sci. Data">
        <title>Genome assembly of the Korean intertidal mud-creeper Batillaria attramentaria.</title>
        <authorList>
            <person name="Patra A.K."/>
            <person name="Ho P.T."/>
            <person name="Jun S."/>
            <person name="Lee S.J."/>
            <person name="Kim Y."/>
            <person name="Won Y.J."/>
        </authorList>
    </citation>
    <scope>NUCLEOTIDE SEQUENCE [LARGE SCALE GENOMIC DNA]</scope>
    <source>
        <strain evidence="7">Wonlab-2016</strain>
    </source>
</reference>
<feature type="transmembrane region" description="Helical" evidence="5">
    <location>
        <begin position="203"/>
        <end position="220"/>
    </location>
</feature>
<comment type="caution">
    <text evidence="7">The sequence shown here is derived from an EMBL/GenBank/DDBJ whole genome shotgun (WGS) entry which is preliminary data.</text>
</comment>
<dbReference type="InterPro" id="IPR001841">
    <property type="entry name" value="Znf_RING"/>
</dbReference>
<evidence type="ECO:0000256" key="5">
    <source>
        <dbReference type="SAM" id="Phobius"/>
    </source>
</evidence>
<feature type="transmembrane region" description="Helical" evidence="5">
    <location>
        <begin position="88"/>
        <end position="105"/>
    </location>
</feature>
<feature type="non-terminal residue" evidence="7">
    <location>
        <position position="1"/>
    </location>
</feature>
<keyword evidence="2 4" id="KW-0863">Zinc-finger</keyword>
<protein>
    <recommendedName>
        <fullName evidence="6">RING-type domain-containing protein</fullName>
    </recommendedName>
</protein>
<keyword evidence="1" id="KW-0479">Metal-binding</keyword>
<dbReference type="InterPro" id="IPR017907">
    <property type="entry name" value="Znf_RING_CS"/>
</dbReference>
<evidence type="ECO:0000259" key="6">
    <source>
        <dbReference type="PROSITE" id="PS50089"/>
    </source>
</evidence>
<proteinExistence type="predicted"/>